<name>A0A8J4VAV1_9ROSI</name>
<organism evidence="1 2">
    <name type="scientific">Castanea mollissima</name>
    <name type="common">Chinese chestnut</name>
    <dbReference type="NCBI Taxonomy" id="60419"/>
    <lineage>
        <taxon>Eukaryota</taxon>
        <taxon>Viridiplantae</taxon>
        <taxon>Streptophyta</taxon>
        <taxon>Embryophyta</taxon>
        <taxon>Tracheophyta</taxon>
        <taxon>Spermatophyta</taxon>
        <taxon>Magnoliopsida</taxon>
        <taxon>eudicotyledons</taxon>
        <taxon>Gunneridae</taxon>
        <taxon>Pentapetalae</taxon>
        <taxon>rosids</taxon>
        <taxon>fabids</taxon>
        <taxon>Fagales</taxon>
        <taxon>Fagaceae</taxon>
        <taxon>Castanea</taxon>
    </lineage>
</organism>
<dbReference type="EMBL" id="JRKL02005110">
    <property type="protein sequence ID" value="KAF3951102.1"/>
    <property type="molecule type" value="Genomic_DNA"/>
</dbReference>
<comment type="caution">
    <text evidence="1">The sequence shown here is derived from an EMBL/GenBank/DDBJ whole genome shotgun (WGS) entry which is preliminary data.</text>
</comment>
<proteinExistence type="predicted"/>
<reference evidence="1" key="1">
    <citation type="submission" date="2020-03" db="EMBL/GenBank/DDBJ databases">
        <title>Castanea mollissima Vanexum genome sequencing.</title>
        <authorList>
            <person name="Staton M."/>
        </authorList>
    </citation>
    <scope>NUCLEOTIDE SEQUENCE</scope>
    <source>
        <tissue evidence="1">Leaf</tissue>
    </source>
</reference>
<gene>
    <name evidence="1" type="ORF">CMV_023217</name>
</gene>
<dbReference type="AlphaFoldDB" id="A0A8J4VAV1"/>
<evidence type="ECO:0000313" key="2">
    <source>
        <dbReference type="Proteomes" id="UP000737018"/>
    </source>
</evidence>
<dbReference type="Proteomes" id="UP000737018">
    <property type="component" value="Unassembled WGS sequence"/>
</dbReference>
<evidence type="ECO:0000313" key="1">
    <source>
        <dbReference type="EMBL" id="KAF3951102.1"/>
    </source>
</evidence>
<sequence>MNIERPGKAKGIVAGRGSINLKREGPTPIDELDTNIIDLKRRKGKTQAFLAKEADGQALGSKVISSTEMVRTTSFWFLQDSQINSMLGEHWPPKNLPGNISTSSATFFPLPLAQVLLPTEALMVLNSQTMDVSMTKLDYYEDKLKLHSNATLLSYIK</sequence>
<feature type="non-terminal residue" evidence="1">
    <location>
        <position position="1"/>
    </location>
</feature>
<keyword evidence="2" id="KW-1185">Reference proteome</keyword>
<protein>
    <submittedName>
        <fullName evidence="1">Uncharacterized protein</fullName>
    </submittedName>
</protein>
<accession>A0A8J4VAV1</accession>